<dbReference type="SUPFAM" id="SSF46689">
    <property type="entry name" value="Homeodomain-like"/>
    <property type="match status" value="1"/>
</dbReference>
<feature type="region of interest" description="Disordered" evidence="11">
    <location>
        <begin position="52"/>
        <end position="73"/>
    </location>
</feature>
<dbReference type="PANTHER" id="PTHR45714:SF72">
    <property type="entry name" value="HOMEOBOX-LEUCINE ZIPPER PROTEIN HOX26-RELATED"/>
    <property type="match status" value="1"/>
</dbReference>
<dbReference type="Proteomes" id="UP000015453">
    <property type="component" value="Unassembled WGS sequence"/>
</dbReference>
<keyword evidence="14" id="KW-1185">Reference proteome</keyword>
<dbReference type="AlphaFoldDB" id="S8DMC7"/>
<dbReference type="EMBL" id="AUSU01005017">
    <property type="protein sequence ID" value="EPS64148.1"/>
    <property type="molecule type" value="Genomic_DNA"/>
</dbReference>
<dbReference type="SMART" id="SM00340">
    <property type="entry name" value="HALZ"/>
    <property type="match status" value="1"/>
</dbReference>
<keyword evidence="3" id="KW-0805">Transcription regulation</keyword>
<dbReference type="GO" id="GO:0043565">
    <property type="term" value="F:sequence-specific DNA binding"/>
    <property type="evidence" value="ECO:0007669"/>
    <property type="project" value="InterPro"/>
</dbReference>
<dbReference type="Gene3D" id="1.10.10.60">
    <property type="entry name" value="Homeodomain-like"/>
    <property type="match status" value="1"/>
</dbReference>
<dbReference type="InterPro" id="IPR050762">
    <property type="entry name" value="HD-ZIP_Homeobox_LZ_Class_II"/>
</dbReference>
<evidence type="ECO:0000256" key="10">
    <source>
        <dbReference type="SAM" id="Coils"/>
    </source>
</evidence>
<comment type="similarity">
    <text evidence="2">Belongs to the HD-ZIP homeobox family. Class II subfamily.</text>
</comment>
<evidence type="ECO:0000256" key="6">
    <source>
        <dbReference type="ARBA" id="ARBA00023163"/>
    </source>
</evidence>
<organism evidence="13 14">
    <name type="scientific">Genlisea aurea</name>
    <dbReference type="NCBI Taxonomy" id="192259"/>
    <lineage>
        <taxon>Eukaryota</taxon>
        <taxon>Viridiplantae</taxon>
        <taxon>Streptophyta</taxon>
        <taxon>Embryophyta</taxon>
        <taxon>Tracheophyta</taxon>
        <taxon>Spermatophyta</taxon>
        <taxon>Magnoliopsida</taxon>
        <taxon>eudicotyledons</taxon>
        <taxon>Gunneridae</taxon>
        <taxon>Pentapetalae</taxon>
        <taxon>asterids</taxon>
        <taxon>lamiids</taxon>
        <taxon>Lamiales</taxon>
        <taxon>Lentibulariaceae</taxon>
        <taxon>Genlisea</taxon>
    </lineage>
</organism>
<evidence type="ECO:0000256" key="4">
    <source>
        <dbReference type="ARBA" id="ARBA00023125"/>
    </source>
</evidence>
<evidence type="ECO:0000256" key="1">
    <source>
        <dbReference type="ARBA" id="ARBA00004123"/>
    </source>
</evidence>
<evidence type="ECO:0000256" key="11">
    <source>
        <dbReference type="SAM" id="MobiDB-lite"/>
    </source>
</evidence>
<sequence>MDDHDDDIRLGLGLGLGFAEYNPKIENPKTNKRLFLSFPLQESDDNLKVKAVEGENSSGIGSKDQDDDRSFSNDFGRKKLRLTRDQTTLLEECFRQQTTLNMAQKQTLAEKLKLKPRQVEVWFQNRRARTKLKQTEVDCDFLKKKCERLQEENRRLKEEVLKLRSTGKLEQ</sequence>
<name>S8DMC7_9LAMI</name>
<evidence type="ECO:0000256" key="9">
    <source>
        <dbReference type="RuleBase" id="RU000682"/>
    </source>
</evidence>
<feature type="domain" description="Homeobox" evidence="12">
    <location>
        <begin position="73"/>
        <end position="133"/>
    </location>
</feature>
<dbReference type="GO" id="GO:0005634">
    <property type="term" value="C:nucleus"/>
    <property type="evidence" value="ECO:0007669"/>
    <property type="project" value="UniProtKB-SubCell"/>
</dbReference>
<dbReference type="InterPro" id="IPR001356">
    <property type="entry name" value="HD"/>
</dbReference>
<dbReference type="PROSITE" id="PS50071">
    <property type="entry name" value="HOMEOBOX_2"/>
    <property type="match status" value="1"/>
</dbReference>
<dbReference type="CDD" id="cd00086">
    <property type="entry name" value="homeodomain"/>
    <property type="match status" value="1"/>
</dbReference>
<dbReference type="InterPro" id="IPR003106">
    <property type="entry name" value="Leu_zip_homeo"/>
</dbReference>
<keyword evidence="7 8" id="KW-0539">Nucleus</keyword>
<keyword evidence="6" id="KW-0804">Transcription</keyword>
<evidence type="ECO:0000256" key="8">
    <source>
        <dbReference type="PROSITE-ProRule" id="PRU00108"/>
    </source>
</evidence>
<evidence type="ECO:0000313" key="14">
    <source>
        <dbReference type="Proteomes" id="UP000015453"/>
    </source>
</evidence>
<feature type="DNA-binding region" description="Homeobox" evidence="8">
    <location>
        <begin position="75"/>
        <end position="134"/>
    </location>
</feature>
<dbReference type="OrthoDB" id="6159439at2759"/>
<keyword evidence="10" id="KW-0175">Coiled coil</keyword>
<evidence type="ECO:0000256" key="5">
    <source>
        <dbReference type="ARBA" id="ARBA00023155"/>
    </source>
</evidence>
<accession>S8DMC7</accession>
<keyword evidence="5 8" id="KW-0371">Homeobox</keyword>
<feature type="compositionally biased region" description="Basic and acidic residues" evidence="11">
    <location>
        <begin position="63"/>
        <end position="73"/>
    </location>
</feature>
<proteinExistence type="inferred from homology"/>
<evidence type="ECO:0000256" key="3">
    <source>
        <dbReference type="ARBA" id="ARBA00023015"/>
    </source>
</evidence>
<comment type="caution">
    <text evidence="13">The sequence shown here is derived from an EMBL/GenBank/DDBJ whole genome shotgun (WGS) entry which is preliminary data.</text>
</comment>
<dbReference type="Pfam" id="PF00046">
    <property type="entry name" value="Homeodomain"/>
    <property type="match status" value="1"/>
</dbReference>
<feature type="non-terminal residue" evidence="13">
    <location>
        <position position="171"/>
    </location>
</feature>
<evidence type="ECO:0000313" key="13">
    <source>
        <dbReference type="EMBL" id="EPS64148.1"/>
    </source>
</evidence>
<evidence type="ECO:0000256" key="7">
    <source>
        <dbReference type="ARBA" id="ARBA00023242"/>
    </source>
</evidence>
<feature type="coiled-coil region" evidence="10">
    <location>
        <begin position="125"/>
        <end position="166"/>
    </location>
</feature>
<comment type="subcellular location">
    <subcellularLocation>
        <location evidence="1 8 9">Nucleus</location>
    </subcellularLocation>
</comment>
<dbReference type="SMART" id="SM00389">
    <property type="entry name" value="HOX"/>
    <property type="match status" value="1"/>
</dbReference>
<evidence type="ECO:0000256" key="2">
    <source>
        <dbReference type="ARBA" id="ARBA00006074"/>
    </source>
</evidence>
<dbReference type="InterPro" id="IPR009057">
    <property type="entry name" value="Homeodomain-like_sf"/>
</dbReference>
<keyword evidence="4 8" id="KW-0238">DNA-binding</keyword>
<protein>
    <recommendedName>
        <fullName evidence="12">Homeobox domain-containing protein</fullName>
    </recommendedName>
</protein>
<gene>
    <name evidence="13" type="ORF">M569_10634</name>
</gene>
<reference evidence="13 14" key="1">
    <citation type="journal article" date="2013" name="BMC Genomics">
        <title>The miniature genome of a carnivorous plant Genlisea aurea contains a low number of genes and short non-coding sequences.</title>
        <authorList>
            <person name="Leushkin E.V."/>
            <person name="Sutormin R.A."/>
            <person name="Nabieva E.R."/>
            <person name="Penin A.A."/>
            <person name="Kondrashov A.S."/>
            <person name="Logacheva M.D."/>
        </authorList>
    </citation>
    <scope>NUCLEOTIDE SEQUENCE [LARGE SCALE GENOMIC DNA]</scope>
</reference>
<dbReference type="PANTHER" id="PTHR45714">
    <property type="entry name" value="HOMEOBOX-LEUCINE ZIPPER PROTEIN HAT14"/>
    <property type="match status" value="1"/>
</dbReference>
<dbReference type="PROSITE" id="PS00027">
    <property type="entry name" value="HOMEOBOX_1"/>
    <property type="match status" value="1"/>
</dbReference>
<dbReference type="Pfam" id="PF02183">
    <property type="entry name" value="HALZ"/>
    <property type="match status" value="1"/>
</dbReference>
<evidence type="ECO:0000259" key="12">
    <source>
        <dbReference type="PROSITE" id="PS50071"/>
    </source>
</evidence>
<dbReference type="GO" id="GO:0000981">
    <property type="term" value="F:DNA-binding transcription factor activity, RNA polymerase II-specific"/>
    <property type="evidence" value="ECO:0007669"/>
    <property type="project" value="InterPro"/>
</dbReference>
<dbReference type="InterPro" id="IPR017970">
    <property type="entry name" value="Homeobox_CS"/>
</dbReference>